<keyword evidence="4" id="KW-0663">Pyridoxal phosphate</keyword>
<keyword evidence="7" id="KW-0804">Transcription</keyword>
<dbReference type="Gene3D" id="3.40.640.10">
    <property type="entry name" value="Type I PLP-dependent aspartate aminotransferase-like (Major domain)"/>
    <property type="match status" value="1"/>
</dbReference>
<dbReference type="SMART" id="SM00345">
    <property type="entry name" value="HTH_GNTR"/>
    <property type="match status" value="1"/>
</dbReference>
<evidence type="ECO:0000256" key="7">
    <source>
        <dbReference type="ARBA" id="ARBA00023163"/>
    </source>
</evidence>
<dbReference type="InterPro" id="IPR000524">
    <property type="entry name" value="Tscrpt_reg_HTH_GntR"/>
</dbReference>
<dbReference type="InterPro" id="IPR004839">
    <property type="entry name" value="Aminotransferase_I/II_large"/>
</dbReference>
<keyword evidence="10" id="KW-1185">Reference proteome</keyword>
<dbReference type="KEGG" id="plut:EI981_27785"/>
<dbReference type="InterPro" id="IPR036388">
    <property type="entry name" value="WH-like_DNA-bd_sf"/>
</dbReference>
<evidence type="ECO:0000256" key="3">
    <source>
        <dbReference type="ARBA" id="ARBA00022576"/>
    </source>
</evidence>
<evidence type="ECO:0000256" key="4">
    <source>
        <dbReference type="ARBA" id="ARBA00022898"/>
    </source>
</evidence>
<feature type="domain" description="HTH gntR-type" evidence="8">
    <location>
        <begin position="5"/>
        <end position="73"/>
    </location>
</feature>
<dbReference type="PANTHER" id="PTHR46577:SF1">
    <property type="entry name" value="HTH-TYPE TRANSCRIPTIONAL REGULATORY PROTEIN GABR"/>
    <property type="match status" value="1"/>
</dbReference>
<dbReference type="SUPFAM" id="SSF46785">
    <property type="entry name" value="Winged helix' DNA-binding domain"/>
    <property type="match status" value="1"/>
</dbReference>
<evidence type="ECO:0000256" key="2">
    <source>
        <dbReference type="ARBA" id="ARBA00005384"/>
    </source>
</evidence>
<evidence type="ECO:0000259" key="8">
    <source>
        <dbReference type="PROSITE" id="PS50949"/>
    </source>
</evidence>
<proteinExistence type="inferred from homology"/>
<dbReference type="AlphaFoldDB" id="A0A3S9V5K8"/>
<dbReference type="CDD" id="cd00609">
    <property type="entry name" value="AAT_like"/>
    <property type="match status" value="1"/>
</dbReference>
<evidence type="ECO:0000313" key="10">
    <source>
        <dbReference type="Proteomes" id="UP000270678"/>
    </source>
</evidence>
<dbReference type="InterPro" id="IPR051446">
    <property type="entry name" value="HTH_trans_reg/aminotransferase"/>
</dbReference>
<dbReference type="PANTHER" id="PTHR46577">
    <property type="entry name" value="HTH-TYPE TRANSCRIPTIONAL REGULATORY PROTEIN GABR"/>
    <property type="match status" value="1"/>
</dbReference>
<dbReference type="GO" id="GO:0003700">
    <property type="term" value="F:DNA-binding transcription factor activity"/>
    <property type="evidence" value="ECO:0007669"/>
    <property type="project" value="InterPro"/>
</dbReference>
<dbReference type="EMBL" id="CP034346">
    <property type="protein sequence ID" value="AZS17861.1"/>
    <property type="molecule type" value="Genomic_DNA"/>
</dbReference>
<protein>
    <submittedName>
        <fullName evidence="9">PLP-dependent aminotransferase family protein</fullName>
    </submittedName>
</protein>
<dbReference type="CDD" id="cd07377">
    <property type="entry name" value="WHTH_GntR"/>
    <property type="match status" value="1"/>
</dbReference>
<dbReference type="InterPro" id="IPR015421">
    <property type="entry name" value="PyrdxlP-dep_Trfase_major"/>
</dbReference>
<dbReference type="InterPro" id="IPR036390">
    <property type="entry name" value="WH_DNA-bd_sf"/>
</dbReference>
<dbReference type="OrthoDB" id="9808770at2"/>
<evidence type="ECO:0000256" key="6">
    <source>
        <dbReference type="ARBA" id="ARBA00023125"/>
    </source>
</evidence>
<dbReference type="GO" id="GO:0008483">
    <property type="term" value="F:transaminase activity"/>
    <property type="evidence" value="ECO:0007669"/>
    <property type="project" value="UniProtKB-KW"/>
</dbReference>
<dbReference type="GO" id="GO:0003677">
    <property type="term" value="F:DNA binding"/>
    <property type="evidence" value="ECO:0007669"/>
    <property type="project" value="UniProtKB-KW"/>
</dbReference>
<accession>A0A3S9V5K8</accession>
<sequence length="476" mass="54539">MQNMQNIYASIYESIKKDIVEGKLGANDRLPSIREQARQLSVSTTPVEAAYQQLAAEGFIESLPRKGFFVAALPVSYGQFTLSDHQSKSVHFERERVIEDAYLYDFHLCKNDFTGFPINHWKRLLTDTLRDEYNELLFYGDYQGEAGLREELAAYLYRIRGVVCRKEQIVIGAEQHLLLHYLAILLKDISPVMAMEDPCYPLLPYTFQAEGYEISYVTEADQGIDISRLLQTSARIVAVSPSHQYPGGRVMPINERMELLRWAEAHGGYIIEDDYGGELRYLGQPVPALQGLAPGANVVYIGGFSQILAPDICTHYMVLPDSLLDAYHHLRRRLWFEQSSSRIYQRTLEKFMEQGYFEKHVRRMRNLYRKKSHQLAEALQTHFQGYGEVISPHAGFHLILSIQASASEQELVELARSHGIVVASATAFYGDKSVYYPKRRFLIGFGGVVWERIDEGVALLRQIWEPYFLVEGKPFI</sequence>
<dbReference type="Gene3D" id="1.10.10.10">
    <property type="entry name" value="Winged helix-like DNA-binding domain superfamily/Winged helix DNA-binding domain"/>
    <property type="match status" value="1"/>
</dbReference>
<dbReference type="SUPFAM" id="SSF53383">
    <property type="entry name" value="PLP-dependent transferases"/>
    <property type="match status" value="1"/>
</dbReference>
<gene>
    <name evidence="9" type="ORF">EI981_27785</name>
</gene>
<dbReference type="Pfam" id="PF00392">
    <property type="entry name" value="GntR"/>
    <property type="match status" value="1"/>
</dbReference>
<comment type="cofactor">
    <cofactor evidence="1">
        <name>pyridoxal 5'-phosphate</name>
        <dbReference type="ChEBI" id="CHEBI:597326"/>
    </cofactor>
</comment>
<dbReference type="GO" id="GO:0030170">
    <property type="term" value="F:pyridoxal phosphate binding"/>
    <property type="evidence" value="ECO:0007669"/>
    <property type="project" value="InterPro"/>
</dbReference>
<dbReference type="Proteomes" id="UP000270678">
    <property type="component" value="Chromosome"/>
</dbReference>
<keyword evidence="9" id="KW-0808">Transferase</keyword>
<evidence type="ECO:0000313" key="9">
    <source>
        <dbReference type="EMBL" id="AZS17861.1"/>
    </source>
</evidence>
<evidence type="ECO:0000256" key="5">
    <source>
        <dbReference type="ARBA" id="ARBA00023015"/>
    </source>
</evidence>
<keyword evidence="5" id="KW-0805">Transcription regulation</keyword>
<keyword evidence="3 9" id="KW-0032">Aminotransferase</keyword>
<evidence type="ECO:0000256" key="1">
    <source>
        <dbReference type="ARBA" id="ARBA00001933"/>
    </source>
</evidence>
<organism evidence="9 10">
    <name type="scientific">Paenibacillus lutimineralis</name>
    <dbReference type="NCBI Taxonomy" id="2707005"/>
    <lineage>
        <taxon>Bacteria</taxon>
        <taxon>Bacillati</taxon>
        <taxon>Bacillota</taxon>
        <taxon>Bacilli</taxon>
        <taxon>Bacillales</taxon>
        <taxon>Paenibacillaceae</taxon>
        <taxon>Paenibacillus</taxon>
    </lineage>
</organism>
<dbReference type="PROSITE" id="PS50949">
    <property type="entry name" value="HTH_GNTR"/>
    <property type="match status" value="1"/>
</dbReference>
<dbReference type="InterPro" id="IPR015424">
    <property type="entry name" value="PyrdxlP-dep_Trfase"/>
</dbReference>
<comment type="similarity">
    <text evidence="2">In the C-terminal section; belongs to the class-I pyridoxal-phosphate-dependent aminotransferase family.</text>
</comment>
<dbReference type="RefSeq" id="WP_127003820.1">
    <property type="nucleotide sequence ID" value="NZ_CP034346.1"/>
</dbReference>
<reference evidence="10" key="1">
    <citation type="submission" date="2018-12" db="EMBL/GenBank/DDBJ databases">
        <title>Complete genome sequence of Paenibacillus sp. MBLB1234.</title>
        <authorList>
            <person name="Nam Y.-D."/>
            <person name="Kang J."/>
            <person name="Chung W.-H."/>
            <person name="Park Y.S."/>
        </authorList>
    </citation>
    <scope>NUCLEOTIDE SEQUENCE [LARGE SCALE GENOMIC DNA]</scope>
    <source>
        <strain evidence="10">MBLB1234</strain>
    </source>
</reference>
<keyword evidence="6" id="KW-0238">DNA-binding</keyword>
<dbReference type="Pfam" id="PF00155">
    <property type="entry name" value="Aminotran_1_2"/>
    <property type="match status" value="1"/>
</dbReference>
<name>A0A3S9V5K8_9BACL</name>